<feature type="region of interest" description="Disordered" evidence="4">
    <location>
        <begin position="307"/>
        <end position="353"/>
    </location>
</feature>
<proteinExistence type="predicted"/>
<dbReference type="Gene3D" id="1.25.40.20">
    <property type="entry name" value="Ankyrin repeat-containing domain"/>
    <property type="match status" value="1"/>
</dbReference>
<dbReference type="InterPro" id="IPR002110">
    <property type="entry name" value="Ankyrin_rpt"/>
</dbReference>
<keyword evidence="1" id="KW-0677">Repeat</keyword>
<feature type="compositionally biased region" description="Polar residues" evidence="4">
    <location>
        <begin position="334"/>
        <end position="353"/>
    </location>
</feature>
<dbReference type="Pfam" id="PF12796">
    <property type="entry name" value="Ank_2"/>
    <property type="match status" value="2"/>
</dbReference>
<dbReference type="SUPFAM" id="SSF158235">
    <property type="entry name" value="SOCS box-like"/>
    <property type="match status" value="1"/>
</dbReference>
<dbReference type="InterPro" id="IPR036770">
    <property type="entry name" value="Ankyrin_rpt-contain_sf"/>
</dbReference>
<evidence type="ECO:0000313" key="7">
    <source>
        <dbReference type="Proteomes" id="UP001519460"/>
    </source>
</evidence>
<name>A0ABD0KWW7_9CAEN</name>
<feature type="compositionally biased region" description="Basic and acidic residues" evidence="4">
    <location>
        <begin position="307"/>
        <end position="318"/>
    </location>
</feature>
<gene>
    <name evidence="6" type="ORF">BaRGS_00017106</name>
</gene>
<evidence type="ECO:0000256" key="2">
    <source>
        <dbReference type="ARBA" id="ARBA00023043"/>
    </source>
</evidence>
<evidence type="ECO:0000256" key="3">
    <source>
        <dbReference type="PROSITE-ProRule" id="PRU00023"/>
    </source>
</evidence>
<dbReference type="InterPro" id="IPR001496">
    <property type="entry name" value="SOCS_box"/>
</dbReference>
<dbReference type="InterPro" id="IPR036036">
    <property type="entry name" value="SOCS_box-like_dom_sf"/>
</dbReference>
<dbReference type="PANTHER" id="PTHR24198:SF165">
    <property type="entry name" value="ANKYRIN REPEAT-CONTAINING PROTEIN-RELATED"/>
    <property type="match status" value="1"/>
</dbReference>
<organism evidence="6 7">
    <name type="scientific">Batillaria attramentaria</name>
    <dbReference type="NCBI Taxonomy" id="370345"/>
    <lineage>
        <taxon>Eukaryota</taxon>
        <taxon>Metazoa</taxon>
        <taxon>Spiralia</taxon>
        <taxon>Lophotrochozoa</taxon>
        <taxon>Mollusca</taxon>
        <taxon>Gastropoda</taxon>
        <taxon>Caenogastropoda</taxon>
        <taxon>Sorbeoconcha</taxon>
        <taxon>Cerithioidea</taxon>
        <taxon>Batillariidae</taxon>
        <taxon>Batillaria</taxon>
    </lineage>
</organism>
<feature type="repeat" description="ANK" evidence="3">
    <location>
        <begin position="197"/>
        <end position="229"/>
    </location>
</feature>
<dbReference type="Pfam" id="PF07525">
    <property type="entry name" value="SOCS_box"/>
    <property type="match status" value="1"/>
</dbReference>
<reference evidence="6 7" key="1">
    <citation type="journal article" date="2023" name="Sci. Data">
        <title>Genome assembly of the Korean intertidal mud-creeper Batillaria attramentaria.</title>
        <authorList>
            <person name="Patra A.K."/>
            <person name="Ho P.T."/>
            <person name="Jun S."/>
            <person name="Lee S.J."/>
            <person name="Kim Y."/>
            <person name="Won Y.J."/>
        </authorList>
    </citation>
    <scope>NUCLEOTIDE SEQUENCE [LARGE SCALE GENOMIC DNA]</scope>
    <source>
        <strain evidence="6">Wonlab-2016</strain>
    </source>
</reference>
<dbReference type="PROSITE" id="PS50088">
    <property type="entry name" value="ANK_REPEAT"/>
    <property type="match status" value="3"/>
</dbReference>
<dbReference type="SMART" id="SM00248">
    <property type="entry name" value="ANK"/>
    <property type="match status" value="5"/>
</dbReference>
<evidence type="ECO:0000259" key="5">
    <source>
        <dbReference type="PROSITE" id="PS50225"/>
    </source>
</evidence>
<dbReference type="PROSITE" id="PS50297">
    <property type="entry name" value="ANK_REP_REGION"/>
    <property type="match status" value="3"/>
</dbReference>
<dbReference type="SUPFAM" id="SSF48403">
    <property type="entry name" value="Ankyrin repeat"/>
    <property type="match status" value="1"/>
</dbReference>
<keyword evidence="2 3" id="KW-0040">ANK repeat</keyword>
<dbReference type="SMART" id="SM00969">
    <property type="entry name" value="SOCS_box"/>
    <property type="match status" value="1"/>
</dbReference>
<dbReference type="PROSITE" id="PS50225">
    <property type="entry name" value="SOCS"/>
    <property type="match status" value="1"/>
</dbReference>
<feature type="domain" description="SOCS box" evidence="5">
    <location>
        <begin position="362"/>
        <end position="412"/>
    </location>
</feature>
<dbReference type="EMBL" id="JACVVK020000112">
    <property type="protein sequence ID" value="KAK7491653.1"/>
    <property type="molecule type" value="Genomic_DNA"/>
</dbReference>
<sequence length="423" mass="46339">MDHVIDPSASKEVVMSSLDWCTRSRQVSLLQAVLTAHFSTDAISDLERECSHVLRNAVISGCQDTLTSLLRHVDQPFLLQRHDAVLSADVKDGRTRVDKLLGIAVEHGHRSVAEVLLSRGGNPNCTYRGKPILHLALSQGHVDVTNTLLDHGVDIHQTDTKGETAIFAALSSDFDKAAEVVDRLISVGADVNHRSMTGRQPIHIAALSSNTASLKRLIETGCDVSSRDGVMSDTPLHLACSRCCQDTIVTLVQHGADCNSVNRNGDTPLRKLLQHATRASRDFHCNTRISMARTLVTIGFRLAPSSKHDSEVVGRDEQNPNSSHARKPSDHHSPQNNSHSGYSNTLLSASSRRPSCRDKVAGIVQTLTADRKSGVPALQHYCRLEIRTHLPSVSFQHAVGQLDLAPHLKHYIMFRPQLLDDTV</sequence>
<comment type="caution">
    <text evidence="6">The sequence shown here is derived from an EMBL/GenBank/DDBJ whole genome shotgun (WGS) entry which is preliminary data.</text>
</comment>
<evidence type="ECO:0000256" key="1">
    <source>
        <dbReference type="ARBA" id="ARBA00022737"/>
    </source>
</evidence>
<dbReference type="PRINTS" id="PR01415">
    <property type="entry name" value="ANKYRIN"/>
</dbReference>
<feature type="repeat" description="ANK" evidence="3">
    <location>
        <begin position="231"/>
        <end position="263"/>
    </location>
</feature>
<feature type="repeat" description="ANK" evidence="3">
    <location>
        <begin position="128"/>
        <end position="160"/>
    </location>
</feature>
<evidence type="ECO:0000313" key="6">
    <source>
        <dbReference type="EMBL" id="KAK7491653.1"/>
    </source>
</evidence>
<protein>
    <recommendedName>
        <fullName evidence="5">SOCS box domain-containing protein</fullName>
    </recommendedName>
</protein>
<keyword evidence="7" id="KW-1185">Reference proteome</keyword>
<dbReference type="PANTHER" id="PTHR24198">
    <property type="entry name" value="ANKYRIN REPEAT AND PROTEIN KINASE DOMAIN-CONTAINING PROTEIN"/>
    <property type="match status" value="1"/>
</dbReference>
<accession>A0ABD0KWW7</accession>
<dbReference type="AlphaFoldDB" id="A0ABD0KWW7"/>
<evidence type="ECO:0000256" key="4">
    <source>
        <dbReference type="SAM" id="MobiDB-lite"/>
    </source>
</evidence>
<dbReference type="Proteomes" id="UP001519460">
    <property type="component" value="Unassembled WGS sequence"/>
</dbReference>